<name>A0A1D1VQJ5_RAMVA</name>
<dbReference type="OrthoDB" id="423807at2759"/>
<keyword evidence="3" id="KW-0812">Transmembrane</keyword>
<evidence type="ECO:0000313" key="5">
    <source>
        <dbReference type="Proteomes" id="UP000186922"/>
    </source>
</evidence>
<feature type="transmembrane region" description="Helical" evidence="3">
    <location>
        <begin position="304"/>
        <end position="328"/>
    </location>
</feature>
<reference evidence="4 5" key="1">
    <citation type="journal article" date="2016" name="Nat. Commun.">
        <title>Extremotolerant tardigrade genome and improved radiotolerance of human cultured cells by tardigrade-unique protein.</title>
        <authorList>
            <person name="Hashimoto T."/>
            <person name="Horikawa D.D."/>
            <person name="Saito Y."/>
            <person name="Kuwahara H."/>
            <person name="Kozuka-Hata H."/>
            <person name="Shin-I T."/>
            <person name="Minakuchi Y."/>
            <person name="Ohishi K."/>
            <person name="Motoyama A."/>
            <person name="Aizu T."/>
            <person name="Enomoto A."/>
            <person name="Kondo K."/>
            <person name="Tanaka S."/>
            <person name="Hara Y."/>
            <person name="Koshikawa S."/>
            <person name="Sagara H."/>
            <person name="Miura T."/>
            <person name="Yokobori S."/>
            <person name="Miyagawa K."/>
            <person name="Suzuki Y."/>
            <person name="Kubo T."/>
            <person name="Oyama M."/>
            <person name="Kohara Y."/>
            <person name="Fujiyama A."/>
            <person name="Arakawa K."/>
            <person name="Katayama T."/>
            <person name="Toyoda A."/>
            <person name="Kunieda T."/>
        </authorList>
    </citation>
    <scope>NUCLEOTIDE SEQUENCE [LARGE SCALE GENOMIC DNA]</scope>
    <source>
        <strain evidence="4 5">YOKOZUNA-1</strain>
    </source>
</reference>
<dbReference type="AlphaFoldDB" id="A0A1D1VQJ5"/>
<comment type="similarity">
    <text evidence="1">Belongs to the monovalent cation:proton antiporter 1 (CPA1) transporter (TC 2.A.36) family.</text>
</comment>
<feature type="transmembrane region" description="Helical" evidence="3">
    <location>
        <begin position="155"/>
        <end position="172"/>
    </location>
</feature>
<keyword evidence="3" id="KW-1133">Transmembrane helix</keyword>
<dbReference type="EMBL" id="BDGG01000007">
    <property type="protein sequence ID" value="GAV01214.1"/>
    <property type="molecule type" value="Genomic_DNA"/>
</dbReference>
<feature type="transmembrane region" description="Helical" evidence="3">
    <location>
        <begin position="457"/>
        <end position="478"/>
    </location>
</feature>
<dbReference type="InterPro" id="IPR038770">
    <property type="entry name" value="Na+/solute_symporter_sf"/>
</dbReference>
<feature type="compositionally biased region" description="Polar residues" evidence="2">
    <location>
        <begin position="23"/>
        <end position="34"/>
    </location>
</feature>
<organism evidence="4 5">
    <name type="scientific">Ramazzottius varieornatus</name>
    <name type="common">Water bear</name>
    <name type="synonym">Tardigrade</name>
    <dbReference type="NCBI Taxonomy" id="947166"/>
    <lineage>
        <taxon>Eukaryota</taxon>
        <taxon>Metazoa</taxon>
        <taxon>Ecdysozoa</taxon>
        <taxon>Tardigrada</taxon>
        <taxon>Eutardigrada</taxon>
        <taxon>Parachela</taxon>
        <taxon>Hypsibioidea</taxon>
        <taxon>Ramazzottiidae</taxon>
        <taxon>Ramazzottius</taxon>
    </lineage>
</organism>
<feature type="region of interest" description="Disordered" evidence="2">
    <location>
        <begin position="577"/>
        <end position="597"/>
    </location>
</feature>
<feature type="region of interest" description="Disordered" evidence="2">
    <location>
        <begin position="1"/>
        <end position="78"/>
    </location>
</feature>
<dbReference type="Gene3D" id="1.20.1530.20">
    <property type="match status" value="1"/>
</dbReference>
<feature type="transmembrane region" description="Helical" evidence="3">
    <location>
        <begin position="340"/>
        <end position="359"/>
    </location>
</feature>
<feature type="transmembrane region" description="Helical" evidence="3">
    <location>
        <begin position="433"/>
        <end position="451"/>
    </location>
</feature>
<keyword evidence="5" id="KW-1185">Reference proteome</keyword>
<dbReference type="PANTHER" id="PTHR31102:SF1">
    <property type="entry name" value="CATION_H+ EXCHANGER DOMAIN-CONTAINING PROTEIN"/>
    <property type="match status" value="1"/>
</dbReference>
<comment type="caution">
    <text evidence="4">The sequence shown here is derived from an EMBL/GenBank/DDBJ whole genome shotgun (WGS) entry which is preliminary data.</text>
</comment>
<dbReference type="GO" id="GO:0098662">
    <property type="term" value="P:inorganic cation transmembrane transport"/>
    <property type="evidence" value="ECO:0007669"/>
    <property type="project" value="TreeGrafter"/>
</dbReference>
<keyword evidence="3" id="KW-0472">Membrane</keyword>
<feature type="transmembrane region" description="Helical" evidence="3">
    <location>
        <begin position="539"/>
        <end position="561"/>
    </location>
</feature>
<sequence length="619" mass="66338">MATKSEFVGKSQPIVRDGDGSHSTRITSNGSPKSSLKEAIEMGRLDDRKDSREDISHGQVSSTEYTNGHASTGPGMSSPQTTRLAFIRRLQNAVLAKNSTVPPAAASRWQRIKYTLLCPPHGKLAYNLTKVLVVTLLFLTFVAMLGDEARPGGNFWGLLLVTICACVGEQIAKTIRLPGLLGMLVAGFLLQNVPGIRVAAAIRPAWSSALRSIALVIILIRGGLGLDIIVLKKLSRGVALLAFLPSTVESVVVGVVAHFLLHFDWLWAFVLGYLLTAVSPAVLVPNMLHLQEIGLGVERGVPTLLVAASSVENVYAIQVFSVLLSVGFSTTSLTMQILQAPIEITIALVYGSIVGYSLWYFPDYTHPSRQAYRFVLLLAAGMTAVFGGNTLKYSGAGPLACVITAFTAGYRWRIQDAAAHKATATDMSKLWRYFQPVLFGLVGASVSLSRIKGDTVGLGIALIFIGLAARCLCTPIAVRAVGLNWREIAFSTIAWSPKATVQATFGAKVFDYTTLALAESAGQNKDAHLLQIQQFGVQMLTIAVLCIVITAPIGALGITLLQDRLLTKSVPPVSLEEGVNSGPDLLDQQREKGGKDTDRRIALTASTAQSDVFLHTVKC</sequence>
<feature type="transmembrane region" description="Helical" evidence="3">
    <location>
        <begin position="212"/>
        <end position="231"/>
    </location>
</feature>
<feature type="transmembrane region" description="Helical" evidence="3">
    <location>
        <begin position="124"/>
        <end position="143"/>
    </location>
</feature>
<dbReference type="Proteomes" id="UP000186922">
    <property type="component" value="Unassembled WGS sequence"/>
</dbReference>
<feature type="compositionally biased region" description="Basic and acidic residues" evidence="2">
    <location>
        <begin position="587"/>
        <end position="597"/>
    </location>
</feature>
<feature type="compositionally biased region" description="Basic and acidic residues" evidence="2">
    <location>
        <begin position="35"/>
        <end position="56"/>
    </location>
</feature>
<dbReference type="PANTHER" id="PTHR31102">
    <property type="match status" value="1"/>
</dbReference>
<gene>
    <name evidence="4" type="primary">RvY_11958</name>
    <name evidence="4" type="synonym">RvY_11958.1</name>
    <name evidence="4" type="ORF">RvY_11958-1</name>
</gene>
<accession>A0A1D1VQJ5</accession>
<feature type="transmembrane region" description="Helical" evidence="3">
    <location>
        <begin position="265"/>
        <end position="284"/>
    </location>
</feature>
<feature type="compositionally biased region" description="Polar residues" evidence="2">
    <location>
        <begin position="58"/>
        <end position="78"/>
    </location>
</feature>
<proteinExistence type="inferred from homology"/>
<evidence type="ECO:0008006" key="6">
    <source>
        <dbReference type="Google" id="ProtNLM"/>
    </source>
</evidence>
<evidence type="ECO:0000256" key="2">
    <source>
        <dbReference type="SAM" id="MobiDB-lite"/>
    </source>
</evidence>
<dbReference type="InterPro" id="IPR051843">
    <property type="entry name" value="CPA1_transporter"/>
</dbReference>
<evidence type="ECO:0000256" key="3">
    <source>
        <dbReference type="SAM" id="Phobius"/>
    </source>
</evidence>
<evidence type="ECO:0000256" key="1">
    <source>
        <dbReference type="ARBA" id="ARBA00007367"/>
    </source>
</evidence>
<protein>
    <recommendedName>
        <fullName evidence="6">Cation/H+ exchanger domain-containing protein</fullName>
    </recommendedName>
</protein>
<feature type="transmembrane region" description="Helical" evidence="3">
    <location>
        <begin position="179"/>
        <end position="200"/>
    </location>
</feature>
<feature type="transmembrane region" description="Helical" evidence="3">
    <location>
        <begin position="371"/>
        <end position="387"/>
    </location>
</feature>
<feature type="transmembrane region" description="Helical" evidence="3">
    <location>
        <begin position="238"/>
        <end position="259"/>
    </location>
</feature>
<evidence type="ECO:0000313" key="4">
    <source>
        <dbReference type="EMBL" id="GAV01214.1"/>
    </source>
</evidence>